<comment type="caution">
    <text evidence="3">The sequence shown here is derived from an EMBL/GenBank/DDBJ whole genome shotgun (WGS) entry which is preliminary data.</text>
</comment>
<dbReference type="InterPro" id="IPR050963">
    <property type="entry name" value="Sirohydro_Cobaltochel/CbiX"/>
</dbReference>
<evidence type="ECO:0000313" key="4">
    <source>
        <dbReference type="Proteomes" id="UP000239861"/>
    </source>
</evidence>
<reference evidence="3 4" key="1">
    <citation type="submission" date="2018-02" db="EMBL/GenBank/DDBJ databases">
        <title>Subsurface microbial communities from deep shales in Ohio and West Virginia, USA.</title>
        <authorList>
            <person name="Wrighton K."/>
        </authorList>
    </citation>
    <scope>NUCLEOTIDE SEQUENCE [LARGE SCALE GENOMIC DNA]</scope>
    <source>
        <strain evidence="3 4">MARC-MIP3H16</strain>
    </source>
</reference>
<dbReference type="Pfam" id="PF01903">
    <property type="entry name" value="CbiX"/>
    <property type="match status" value="1"/>
</dbReference>
<name>A0AB36ZXC8_9BACT</name>
<dbReference type="AlphaFoldDB" id="A0AB36ZXC8"/>
<dbReference type="GO" id="GO:0046872">
    <property type="term" value="F:metal ion binding"/>
    <property type="evidence" value="ECO:0007669"/>
    <property type="project" value="UniProtKB-KW"/>
</dbReference>
<accession>A0AB36ZXC8</accession>
<dbReference type="EMBL" id="PTIW01000011">
    <property type="protein sequence ID" value="PPK61310.1"/>
    <property type="molecule type" value="Genomic_DNA"/>
</dbReference>
<proteinExistence type="predicted"/>
<organism evidence="3 4">
    <name type="scientific">Malaciobacter marinus</name>
    <dbReference type="NCBI Taxonomy" id="505249"/>
    <lineage>
        <taxon>Bacteria</taxon>
        <taxon>Pseudomonadati</taxon>
        <taxon>Campylobacterota</taxon>
        <taxon>Epsilonproteobacteria</taxon>
        <taxon>Campylobacterales</taxon>
        <taxon>Arcobacteraceae</taxon>
        <taxon>Malaciobacter</taxon>
    </lineage>
</organism>
<dbReference type="PANTHER" id="PTHR33542">
    <property type="entry name" value="SIROHYDROCHLORIN FERROCHELATASE, CHLOROPLASTIC"/>
    <property type="match status" value="1"/>
</dbReference>
<dbReference type="SUPFAM" id="SSF53800">
    <property type="entry name" value="Chelatase"/>
    <property type="match status" value="1"/>
</dbReference>
<keyword evidence="2" id="KW-0456">Lyase</keyword>
<dbReference type="PANTHER" id="PTHR33542:SF3">
    <property type="entry name" value="SIROHYDROCHLORIN FERROCHELATASE, CHLOROPLASTIC"/>
    <property type="match status" value="1"/>
</dbReference>
<evidence type="ECO:0000256" key="2">
    <source>
        <dbReference type="ARBA" id="ARBA00023239"/>
    </source>
</evidence>
<evidence type="ECO:0000313" key="3">
    <source>
        <dbReference type="EMBL" id="PPK61310.1"/>
    </source>
</evidence>
<sequence length="122" mass="13964">MKLLVIIAHGSRLESSNKEIHNLAEKLKVNNIDNNLKITYAFLELCEPSINKSIKDEIINGCNEIEVFPYFLAAGKHVKDDIPKEIDKLKEEYPDIKFKILPHLGSCKEIVSLIFSQLQDKE</sequence>
<dbReference type="CDD" id="cd03416">
    <property type="entry name" value="CbiX_SirB_N"/>
    <property type="match status" value="1"/>
</dbReference>
<evidence type="ECO:0000256" key="1">
    <source>
        <dbReference type="ARBA" id="ARBA00022723"/>
    </source>
</evidence>
<dbReference type="Gene3D" id="3.40.50.1400">
    <property type="match status" value="1"/>
</dbReference>
<keyword evidence="1" id="KW-0479">Metal-binding</keyword>
<dbReference type="GO" id="GO:0016829">
    <property type="term" value="F:lyase activity"/>
    <property type="evidence" value="ECO:0007669"/>
    <property type="project" value="UniProtKB-KW"/>
</dbReference>
<dbReference type="Proteomes" id="UP000239861">
    <property type="component" value="Unassembled WGS sequence"/>
</dbReference>
<gene>
    <name evidence="3" type="ORF">B0F89_11180</name>
</gene>
<dbReference type="InterPro" id="IPR002762">
    <property type="entry name" value="CbiX-like"/>
</dbReference>
<protein>
    <submittedName>
        <fullName evidence="3">Sirohydrochlorin cobaltochelatase</fullName>
    </submittedName>
</protein>
<dbReference type="RefSeq" id="WP_079579864.1">
    <property type="nucleotide sequence ID" value="NZ_FUYO01000028.1"/>
</dbReference>